<keyword evidence="3" id="KW-0732">Signal</keyword>
<feature type="region of interest" description="Disordered" evidence="1">
    <location>
        <begin position="436"/>
        <end position="466"/>
    </location>
</feature>
<keyword evidence="2" id="KW-0812">Transmembrane</keyword>
<evidence type="ECO:0000256" key="2">
    <source>
        <dbReference type="SAM" id="Phobius"/>
    </source>
</evidence>
<sequence>MRARSRVPWMSVLLLLCTFTYAAQALSSHVRAYGPVKRQVAPPQAPQPPAPDPLPPATPAAPASPQPTAPPAVPPTSGVAAIPTITSDTTAQQSIPPTATSGTLTSSSSSTASVIHITALPPAASGDSTRQRHSSSTFNSKYLAPLFAVLGVALGAFSAWLLLVIRSRCRSSRARSDSLEPGPEYTAPRRPEKADRDANRATTRKPWTTFLGGRGDPSEKWDTSKSNQSWFSRMLTKRPEQPRQRTVVPYTYASDSYSYLNEDDPFLTSTPTATTGTSSRSSDPLGRSQGNLTTSFISVGVAPTDVDEWIQGPENSMTQDKEALDRVKLGPKARRGHTRVDSDGNVLEVKASPVPCPSDVTLLCPSDGTRSIASGTTANSAQPLVEHAAAPGVGFRIVDEEAEEARAQQPGWTWTLPWVAAENASTDDRFTALPSRNVADKRKTPMIPSASPPRAQLVSSNGRPRTLSRADSSVLLANPPLLNSPPLEAQLFFSPLFGSTPSLTLAVDKVPSANGMQYLPSSDKLSSRLPFPAANVQHSTPYRRRLTKSPPSRAEGTSAPASPRPLTRTPTSASATSTGSRQIALDKVEQILAKSWSQRQIDGVASPTSPTMFGASGALVIVDSLDGMSGIEERLAEV</sequence>
<feature type="signal peptide" evidence="3">
    <location>
        <begin position="1"/>
        <end position="25"/>
    </location>
</feature>
<evidence type="ECO:0000313" key="5">
    <source>
        <dbReference type="Proteomes" id="UP000292702"/>
    </source>
</evidence>
<feature type="compositionally biased region" description="Polar residues" evidence="1">
    <location>
        <begin position="84"/>
        <end position="97"/>
    </location>
</feature>
<comment type="caution">
    <text evidence="4">The sequence shown here is derived from an EMBL/GenBank/DDBJ whole genome shotgun (WGS) entry which is preliminary data.</text>
</comment>
<gene>
    <name evidence="4" type="ORF">EIP91_001857</name>
</gene>
<dbReference type="OrthoDB" id="3269515at2759"/>
<reference evidence="4 5" key="1">
    <citation type="submission" date="2018-11" db="EMBL/GenBank/DDBJ databases">
        <title>Genome assembly of Steccherinum ochraceum LE-BIN_3174, the white-rot fungus of the Steccherinaceae family (The Residual Polyporoid clade, Polyporales, Basidiomycota).</title>
        <authorList>
            <person name="Fedorova T.V."/>
            <person name="Glazunova O.A."/>
            <person name="Landesman E.O."/>
            <person name="Moiseenko K.V."/>
            <person name="Psurtseva N.V."/>
            <person name="Savinova O.S."/>
            <person name="Shakhova N.V."/>
            <person name="Tyazhelova T.V."/>
            <person name="Vasina D.V."/>
        </authorList>
    </citation>
    <scope>NUCLEOTIDE SEQUENCE [LARGE SCALE GENOMIC DNA]</scope>
    <source>
        <strain evidence="4 5">LE-BIN_3174</strain>
    </source>
</reference>
<keyword evidence="2" id="KW-0472">Membrane</keyword>
<protein>
    <submittedName>
        <fullName evidence="4">Uncharacterized protein</fullName>
    </submittedName>
</protein>
<name>A0A4R0RLN5_9APHY</name>
<feature type="chain" id="PRO_5020464992" evidence="3">
    <location>
        <begin position="26"/>
        <end position="638"/>
    </location>
</feature>
<feature type="compositionally biased region" description="Low complexity" evidence="1">
    <location>
        <begin position="98"/>
        <end position="107"/>
    </location>
</feature>
<feature type="compositionally biased region" description="Low complexity" evidence="1">
    <location>
        <begin position="567"/>
        <end position="580"/>
    </location>
</feature>
<feature type="transmembrane region" description="Helical" evidence="2">
    <location>
        <begin position="142"/>
        <end position="165"/>
    </location>
</feature>
<feature type="region of interest" description="Disordered" evidence="1">
    <location>
        <begin position="37"/>
        <end position="107"/>
    </location>
</feature>
<evidence type="ECO:0000313" key="4">
    <source>
        <dbReference type="EMBL" id="TCD66049.1"/>
    </source>
</evidence>
<feature type="region of interest" description="Disordered" evidence="1">
    <location>
        <begin position="521"/>
        <end position="580"/>
    </location>
</feature>
<feature type="compositionally biased region" description="Basic and acidic residues" evidence="1">
    <location>
        <begin position="187"/>
        <end position="199"/>
    </location>
</feature>
<organism evidence="4 5">
    <name type="scientific">Steccherinum ochraceum</name>
    <dbReference type="NCBI Taxonomy" id="92696"/>
    <lineage>
        <taxon>Eukaryota</taxon>
        <taxon>Fungi</taxon>
        <taxon>Dikarya</taxon>
        <taxon>Basidiomycota</taxon>
        <taxon>Agaricomycotina</taxon>
        <taxon>Agaricomycetes</taxon>
        <taxon>Polyporales</taxon>
        <taxon>Steccherinaceae</taxon>
        <taxon>Steccherinum</taxon>
    </lineage>
</organism>
<proteinExistence type="predicted"/>
<keyword evidence="2" id="KW-1133">Transmembrane helix</keyword>
<dbReference type="AlphaFoldDB" id="A0A4R0RLN5"/>
<feature type="region of interest" description="Disordered" evidence="1">
    <location>
        <begin position="172"/>
        <end position="224"/>
    </location>
</feature>
<keyword evidence="5" id="KW-1185">Reference proteome</keyword>
<feature type="region of interest" description="Disordered" evidence="1">
    <location>
        <begin position="262"/>
        <end position="291"/>
    </location>
</feature>
<dbReference type="Proteomes" id="UP000292702">
    <property type="component" value="Unassembled WGS sequence"/>
</dbReference>
<feature type="compositionally biased region" description="Pro residues" evidence="1">
    <location>
        <begin position="43"/>
        <end position="74"/>
    </location>
</feature>
<evidence type="ECO:0000256" key="3">
    <source>
        <dbReference type="SAM" id="SignalP"/>
    </source>
</evidence>
<accession>A0A4R0RLN5</accession>
<dbReference type="EMBL" id="RWJN01000151">
    <property type="protein sequence ID" value="TCD66049.1"/>
    <property type="molecule type" value="Genomic_DNA"/>
</dbReference>
<evidence type="ECO:0000256" key="1">
    <source>
        <dbReference type="SAM" id="MobiDB-lite"/>
    </source>
</evidence>
<feature type="compositionally biased region" description="Low complexity" evidence="1">
    <location>
        <begin position="268"/>
        <end position="282"/>
    </location>
</feature>